<feature type="transmembrane region" description="Helical" evidence="7">
    <location>
        <begin position="49"/>
        <end position="65"/>
    </location>
</feature>
<feature type="transmembrane region" description="Helical" evidence="7">
    <location>
        <begin position="460"/>
        <end position="480"/>
    </location>
</feature>
<evidence type="ECO:0000256" key="6">
    <source>
        <dbReference type="ARBA" id="ARBA00023136"/>
    </source>
</evidence>
<dbReference type="PANTHER" id="PTHR11706">
    <property type="entry name" value="SOLUTE CARRIER PROTEIN FAMILY 11 MEMBER"/>
    <property type="match status" value="1"/>
</dbReference>
<dbReference type="Proteomes" id="UP001058980">
    <property type="component" value="Plasmid unnamed"/>
</dbReference>
<evidence type="ECO:0000256" key="5">
    <source>
        <dbReference type="ARBA" id="ARBA00022989"/>
    </source>
</evidence>
<feature type="transmembrane region" description="Helical" evidence="7">
    <location>
        <begin position="529"/>
        <end position="552"/>
    </location>
</feature>
<feature type="transmembrane region" description="Helical" evidence="7">
    <location>
        <begin position="435"/>
        <end position="454"/>
    </location>
</feature>
<feature type="transmembrane region" description="Helical" evidence="7">
    <location>
        <begin position="85"/>
        <end position="105"/>
    </location>
</feature>
<keyword evidence="6 7" id="KW-0472">Membrane</keyword>
<dbReference type="RefSeq" id="WP_257957812.1">
    <property type="nucleotide sequence ID" value="NZ_CP102779.1"/>
</dbReference>
<keyword evidence="4" id="KW-0769">Symport</keyword>
<dbReference type="InterPro" id="IPR001046">
    <property type="entry name" value="NRAMP_fam"/>
</dbReference>
<dbReference type="NCBIfam" id="NF037982">
    <property type="entry name" value="Nramp_1"/>
    <property type="match status" value="1"/>
</dbReference>
<accession>A0ABY5QA07</accession>
<dbReference type="EMBL" id="CP102779">
    <property type="protein sequence ID" value="UVA77148.1"/>
    <property type="molecule type" value="Genomic_DNA"/>
</dbReference>
<feature type="transmembrane region" description="Helical" evidence="7">
    <location>
        <begin position="156"/>
        <end position="175"/>
    </location>
</feature>
<organism evidence="8 9">
    <name type="scientific">Pandoraea commovens</name>
    <dbReference type="NCBI Taxonomy" id="2508289"/>
    <lineage>
        <taxon>Bacteria</taxon>
        <taxon>Pseudomonadati</taxon>
        <taxon>Pseudomonadota</taxon>
        <taxon>Betaproteobacteria</taxon>
        <taxon>Burkholderiales</taxon>
        <taxon>Burkholderiaceae</taxon>
        <taxon>Pandoraea</taxon>
    </lineage>
</organism>
<evidence type="ECO:0000256" key="2">
    <source>
        <dbReference type="ARBA" id="ARBA00022448"/>
    </source>
</evidence>
<keyword evidence="3 7" id="KW-0812">Transmembrane</keyword>
<dbReference type="Pfam" id="PF01566">
    <property type="entry name" value="Nramp"/>
    <property type="match status" value="1"/>
</dbReference>
<feature type="transmembrane region" description="Helical" evidence="7">
    <location>
        <begin position="269"/>
        <end position="290"/>
    </location>
</feature>
<comment type="subcellular location">
    <subcellularLocation>
        <location evidence="1">Membrane</location>
        <topology evidence="1">Multi-pass membrane protein</topology>
    </subcellularLocation>
</comment>
<evidence type="ECO:0000256" key="4">
    <source>
        <dbReference type="ARBA" id="ARBA00022847"/>
    </source>
</evidence>
<keyword evidence="8" id="KW-0614">Plasmid</keyword>
<evidence type="ECO:0000256" key="3">
    <source>
        <dbReference type="ARBA" id="ARBA00022692"/>
    </source>
</evidence>
<protein>
    <submittedName>
        <fullName evidence="8">Nramp family divalent metal transporter</fullName>
    </submittedName>
</protein>
<name>A0ABY5QA07_9BURK</name>
<feature type="transmembrane region" description="Helical" evidence="7">
    <location>
        <begin position="366"/>
        <end position="383"/>
    </location>
</feature>
<keyword evidence="5 7" id="KW-1133">Transmembrane helix</keyword>
<proteinExistence type="predicted"/>
<feature type="transmembrane region" description="Helical" evidence="7">
    <location>
        <begin position="227"/>
        <end position="248"/>
    </location>
</feature>
<feature type="transmembrane region" description="Helical" evidence="7">
    <location>
        <begin position="126"/>
        <end position="150"/>
    </location>
</feature>
<evidence type="ECO:0000256" key="1">
    <source>
        <dbReference type="ARBA" id="ARBA00004141"/>
    </source>
</evidence>
<dbReference type="PANTHER" id="PTHR11706:SF33">
    <property type="entry name" value="NATURAL RESISTANCE-ASSOCIATED MACROPHAGE PROTEIN 2"/>
    <property type="match status" value="1"/>
</dbReference>
<geneLocation type="plasmid" evidence="8 9">
    <name>unnamed</name>
</geneLocation>
<feature type="transmembrane region" description="Helical" evidence="7">
    <location>
        <begin position="395"/>
        <end position="414"/>
    </location>
</feature>
<keyword evidence="9" id="KW-1185">Reference proteome</keyword>
<gene>
    <name evidence="8" type="ORF">NTU39_00390</name>
</gene>
<evidence type="ECO:0000256" key="7">
    <source>
        <dbReference type="SAM" id="Phobius"/>
    </source>
</evidence>
<feature type="transmembrane region" description="Helical" evidence="7">
    <location>
        <begin position="187"/>
        <end position="207"/>
    </location>
</feature>
<keyword evidence="2" id="KW-0813">Transport</keyword>
<evidence type="ECO:0000313" key="8">
    <source>
        <dbReference type="EMBL" id="UVA77148.1"/>
    </source>
</evidence>
<evidence type="ECO:0000313" key="9">
    <source>
        <dbReference type="Proteomes" id="UP001058980"/>
    </source>
</evidence>
<feature type="transmembrane region" description="Helical" evidence="7">
    <location>
        <begin position="322"/>
        <end position="345"/>
    </location>
</feature>
<sequence length="553" mass="59465">MTQFNTMNEAVKVGSSAVLDSAHIGDIRGAFGTIKLGDHSARTSWKQRWQTLLAILGPGLIVMVGDNDAGAFGTYTQAGQNYGTSLLWTLLLLVPVLYVNQEMVLRLGAVTGVGHARLIFERFGKFWGAFSVIDLFLLNALTIVTEFIGISLGLDYLGVSRIWGVGIAAVIIIGAASTGDFRRFERFSLFLVFASLLLIPIVIMVHPAPTQIAHDFLVPQMPKDSKLSEVMLLIIGIVGTTVAPWQLFFQQSYVIDKRITPQFIKYQKADLWIGIVMVVVGAVAMIAFAAQTFGGQPEFGNFTDALGIANGLEKYYGRVPGVFFAIALIDASIIGALAVSLSTAYAIGDTLAVKHSLHRKPSDAKAFYAVYIGLIIVAAALVLTPGTPLGLLTNLVQTLAGVLLPSATVFLLLLCNDKAVLGPWANSKRLNWFTAAIIAVLVMLSVILTAAVLFPDISDAYILGVLIGGTVIGAVLAFAVKLYERKQGVQAIEDNLPAMTQAERDNWRMPAMETLAPARLSLSSRMWMLVLRGYLVIAAGLLIVKLIVLAVAS</sequence>
<reference evidence="8" key="1">
    <citation type="submission" date="2022-08" db="EMBL/GenBank/DDBJ databases">
        <title>Multi-unit outbreak of Pandoraea commovens among non-cystic fibrosis intensive care patients from 2019 to 2021 in Berlin, Germany.</title>
        <authorList>
            <person name="Menzel P."/>
        </authorList>
    </citation>
    <scope>NUCLEOTIDE SEQUENCE</scope>
    <source>
        <strain evidence="8">LB-19-202-79</strain>
        <plasmid evidence="8">unnamed</plasmid>
    </source>
</reference>